<evidence type="ECO:0000313" key="1">
    <source>
        <dbReference type="EMBL" id="THG94635.1"/>
    </source>
</evidence>
<evidence type="ECO:0000313" key="2">
    <source>
        <dbReference type="Proteomes" id="UP000309038"/>
    </source>
</evidence>
<comment type="caution">
    <text evidence="1">The sequence shown here is derived from an EMBL/GenBank/DDBJ whole genome shotgun (WGS) entry which is preliminary data.</text>
</comment>
<accession>A0A4S4K9N5</accession>
<protein>
    <submittedName>
        <fullName evidence="1">Uncharacterized protein</fullName>
    </submittedName>
</protein>
<proteinExistence type="predicted"/>
<organism evidence="1 2">
    <name type="scientific">Hermanssonia centrifuga</name>
    <dbReference type="NCBI Taxonomy" id="98765"/>
    <lineage>
        <taxon>Eukaryota</taxon>
        <taxon>Fungi</taxon>
        <taxon>Dikarya</taxon>
        <taxon>Basidiomycota</taxon>
        <taxon>Agaricomycotina</taxon>
        <taxon>Agaricomycetes</taxon>
        <taxon>Polyporales</taxon>
        <taxon>Meruliaceae</taxon>
        <taxon>Hermanssonia</taxon>
    </lineage>
</organism>
<gene>
    <name evidence="1" type="ORF">EW026_g6872</name>
</gene>
<keyword evidence="2" id="KW-1185">Reference proteome</keyword>
<dbReference type="AlphaFoldDB" id="A0A4S4K9N5"/>
<dbReference type="Proteomes" id="UP000309038">
    <property type="component" value="Unassembled WGS sequence"/>
</dbReference>
<reference evidence="1 2" key="1">
    <citation type="submission" date="2019-02" db="EMBL/GenBank/DDBJ databases">
        <title>Genome sequencing of the rare red list fungi Phlebia centrifuga.</title>
        <authorList>
            <person name="Buettner E."/>
            <person name="Kellner H."/>
        </authorList>
    </citation>
    <scope>NUCLEOTIDE SEQUENCE [LARGE SCALE GENOMIC DNA]</scope>
    <source>
        <strain evidence="1 2">DSM 108282</strain>
    </source>
</reference>
<sequence>MFKDNNLRASHAIRLFNAQLKAYWENANDCFTHHCSALKPEDEYKKSVALAKYYYGKHRGSQASKSDMMFYASFGIPSLVFVCEHQALLRLVIEEGHYNTNFAKASDQSVADSAHNQSLKQVEIAFRVSFNLSTVPSRDSAKIGGGLHTYSAMLDLHLLQADLVTTSAPEAKDALNVYFPEYLKLLYSMGQFISLSLFNIDEDQEGLRNPIEFSLATSSPNALHIDHICTISVDWINEFLAGRWFPLSVLTDTSEVSVSDRLMRSIVEYRSTWLTKIIDMCFHVRFYAPRVAALCSQEVILYLDLEEVSFYQSQDTEGNKELRVAFRVEVKMCTHAGLEDVGRGWQTRFENSLAFKECSGNNNVTFNHIYLDFKNAEWIYELSDFGSRRSDTVIHRDVVKHIKDHYLKELISSGYHVIHTVPVWKSNTAMFSSALTDVAFHIHSKHNITRQSCDYSLEPAPSPQPLLVILGMNGHPLPDPPRLKTWLDWIMRPQAVKPAKGPSYSTVNISSRAFLDRFLQLLSSVNVHTTIVPRFDGVLDQKWSLELFTWAEHPRGKSPGFQHCPFTVVNAEHGSLKYQWRAGDKFKHEHEGPVAPGGEYAVVCTTTNIIEIPTTYEQETLKIKLTGNVVLRTEFSNSIQRWSSESSLKWEVIFSLKSTSDGLKVIQDSPPAVITKAMVQGEAPKAGLVDPEALLREKWQSNAINVAEVLADLKAFEGPYRSCYPGMFAYTLAQPVFTRKGDLLFQVKPHVRPVVTKPNTHIVPAASRTGNNGSAAPNAHNNTAPIHAAVTTSKPQNSMI</sequence>
<dbReference type="EMBL" id="SGPJ01000419">
    <property type="protein sequence ID" value="THG94635.1"/>
    <property type="molecule type" value="Genomic_DNA"/>
</dbReference>
<name>A0A4S4K9N5_9APHY</name>